<evidence type="ECO:0000313" key="4">
    <source>
        <dbReference type="EMBL" id="MCJ2182160.1"/>
    </source>
</evidence>
<accession>A0ABT0BBA3</accession>
<evidence type="ECO:0000313" key="5">
    <source>
        <dbReference type="Proteomes" id="UP001162881"/>
    </source>
</evidence>
<organism evidence="4 5">
    <name type="scientific">Novosphingobium organovorum</name>
    <dbReference type="NCBI Taxonomy" id="2930092"/>
    <lineage>
        <taxon>Bacteria</taxon>
        <taxon>Pseudomonadati</taxon>
        <taxon>Pseudomonadota</taxon>
        <taxon>Alphaproteobacteria</taxon>
        <taxon>Sphingomonadales</taxon>
        <taxon>Sphingomonadaceae</taxon>
        <taxon>Novosphingobium</taxon>
    </lineage>
</organism>
<proteinExistence type="predicted"/>
<keyword evidence="1" id="KW-0560">Oxidoreductase</keyword>
<evidence type="ECO:0000256" key="1">
    <source>
        <dbReference type="ARBA" id="ARBA00023002"/>
    </source>
</evidence>
<evidence type="ECO:0000256" key="2">
    <source>
        <dbReference type="SAM" id="MobiDB-lite"/>
    </source>
</evidence>
<dbReference type="CDD" id="cd07085">
    <property type="entry name" value="ALDH_F6_MMSDH"/>
    <property type="match status" value="1"/>
</dbReference>
<dbReference type="InterPro" id="IPR016161">
    <property type="entry name" value="Ald_DH/histidinol_DH"/>
</dbReference>
<gene>
    <name evidence="4" type="ORF">MTR62_05520</name>
</gene>
<evidence type="ECO:0000259" key="3">
    <source>
        <dbReference type="Pfam" id="PF00171"/>
    </source>
</evidence>
<sequence>MRRIRNFIGGKSAPSNGPSSPVFDPAKGTVAAVVEHADAAVLEQAIARARAAQPAWAALNPQRRARVLFRFKALIEESMEELAGMISAEHGKVLDDACGDVQRGLEVIEFVCGLPHLAKGDFTLGAGTDIDVYSMRQPMGVVAGITPFNFPAMIPLWMAGPALATGNAFVLKPSERTPSTAVRLAELFIAAGGPADIFAVVHGGKPVVDALLDHPDVRAVSFVGSSDIAAQVYARGAAVGKRVQAMGGAKNHGIVLPDADLDQAVSGILGAAYGSAGERCMALPVVVAVGDALADALRDRLIAGIAGLTVGVPTDPVADFGPLVSAQHKARIEDYIDLAVAEGSQLVRDGRGIVVPGHENGYFLGPTLLDHVRADMRSYQEEIFGPVLQIVRVNTLDEAIALASDHSFGNGVALFTSSGSAARAFASRVEIGMVGINVPIPVPVAYHSFGGWKRSAFGDVNQYGEEGLRFFTRTKVVTQRWPEHGGVADPAAAFVIPTMD</sequence>
<dbReference type="InterPro" id="IPR016162">
    <property type="entry name" value="Ald_DH_N"/>
</dbReference>
<dbReference type="PANTHER" id="PTHR43866">
    <property type="entry name" value="MALONATE-SEMIALDEHYDE DEHYDROGENASE"/>
    <property type="match status" value="1"/>
</dbReference>
<keyword evidence="5" id="KW-1185">Reference proteome</keyword>
<reference evidence="4" key="1">
    <citation type="submission" date="2022-03" db="EMBL/GenBank/DDBJ databases">
        <title>Identification of a novel bacterium isolated from mangrove sediments.</title>
        <authorList>
            <person name="Pan X."/>
        </authorList>
    </citation>
    <scope>NUCLEOTIDE SEQUENCE</scope>
    <source>
        <strain evidence="4">B1949</strain>
    </source>
</reference>
<dbReference type="Gene3D" id="3.40.605.10">
    <property type="entry name" value="Aldehyde Dehydrogenase, Chain A, domain 1"/>
    <property type="match status" value="1"/>
</dbReference>
<protein>
    <submittedName>
        <fullName evidence="4">CoA-acylating methylmalonate-semialdehyde dehydrogenase</fullName>
    </submittedName>
</protein>
<dbReference type="InterPro" id="IPR015590">
    <property type="entry name" value="Aldehyde_DH_dom"/>
</dbReference>
<dbReference type="RefSeq" id="WP_244017855.1">
    <property type="nucleotide sequence ID" value="NZ_JALHLF010000012.1"/>
</dbReference>
<dbReference type="InterPro" id="IPR010061">
    <property type="entry name" value="MeMal-semiAld_DH"/>
</dbReference>
<feature type="domain" description="Aldehyde dehydrogenase" evidence="3">
    <location>
        <begin position="19"/>
        <end position="477"/>
    </location>
</feature>
<name>A0ABT0BBA3_9SPHN</name>
<dbReference type="InterPro" id="IPR016163">
    <property type="entry name" value="Ald_DH_C"/>
</dbReference>
<dbReference type="Gene3D" id="3.40.309.10">
    <property type="entry name" value="Aldehyde Dehydrogenase, Chain A, domain 2"/>
    <property type="match status" value="1"/>
</dbReference>
<dbReference type="EMBL" id="JALHLF010000012">
    <property type="protein sequence ID" value="MCJ2182160.1"/>
    <property type="molecule type" value="Genomic_DNA"/>
</dbReference>
<feature type="region of interest" description="Disordered" evidence="2">
    <location>
        <begin position="1"/>
        <end position="22"/>
    </location>
</feature>
<dbReference type="PANTHER" id="PTHR43866:SF4">
    <property type="entry name" value="MALONATE-SEMIALDEHYDE DEHYDROGENASE"/>
    <property type="match status" value="1"/>
</dbReference>
<comment type="caution">
    <text evidence="4">The sequence shown here is derived from an EMBL/GenBank/DDBJ whole genome shotgun (WGS) entry which is preliminary data.</text>
</comment>
<dbReference type="SUPFAM" id="SSF53720">
    <property type="entry name" value="ALDH-like"/>
    <property type="match status" value="1"/>
</dbReference>
<dbReference type="Pfam" id="PF00171">
    <property type="entry name" value="Aldedh"/>
    <property type="match status" value="1"/>
</dbReference>
<dbReference type="Proteomes" id="UP001162881">
    <property type="component" value="Unassembled WGS sequence"/>
</dbReference>
<dbReference type="NCBIfam" id="TIGR01722">
    <property type="entry name" value="MMSDH"/>
    <property type="match status" value="1"/>
</dbReference>